<evidence type="ECO:0000313" key="6">
    <source>
        <dbReference type="EMBL" id="OMD23613.1"/>
    </source>
</evidence>
<dbReference type="PROSITE" id="PS50110">
    <property type="entry name" value="RESPONSE_REGULATORY"/>
    <property type="match status" value="1"/>
</dbReference>
<dbReference type="EMBL" id="MKQP01000056">
    <property type="protein sequence ID" value="OMD23613.1"/>
    <property type="molecule type" value="Genomic_DNA"/>
</dbReference>
<evidence type="ECO:0000256" key="2">
    <source>
        <dbReference type="ARBA" id="ARBA00023012"/>
    </source>
</evidence>
<dbReference type="AlphaFoldDB" id="A0A1R0WXT8"/>
<dbReference type="PANTHER" id="PTHR43214:SF1">
    <property type="entry name" value="TRANSCRIPTIONAL REGULATORY PROTEIN COMA"/>
    <property type="match status" value="1"/>
</dbReference>
<dbReference type="InterPro" id="IPR036388">
    <property type="entry name" value="WH-like_DNA-bd_sf"/>
</dbReference>
<dbReference type="GO" id="GO:0003677">
    <property type="term" value="F:DNA binding"/>
    <property type="evidence" value="ECO:0007669"/>
    <property type="project" value="UniProtKB-KW"/>
</dbReference>
<evidence type="ECO:0000313" key="7">
    <source>
        <dbReference type="Proteomes" id="UP000187465"/>
    </source>
</evidence>
<reference evidence="6 7" key="1">
    <citation type="submission" date="2016-10" db="EMBL/GenBank/DDBJ databases">
        <title>Paenibacillus species isolates.</title>
        <authorList>
            <person name="Beno S.M."/>
        </authorList>
    </citation>
    <scope>NUCLEOTIDE SEQUENCE [LARGE SCALE GENOMIC DNA]</scope>
    <source>
        <strain evidence="6 7">FSL H7-0604</strain>
    </source>
</reference>
<dbReference type="InterPro" id="IPR001789">
    <property type="entry name" value="Sig_transdc_resp-reg_receiver"/>
</dbReference>
<evidence type="ECO:0000256" key="3">
    <source>
        <dbReference type="ARBA" id="ARBA00023015"/>
    </source>
</evidence>
<keyword evidence="5" id="KW-0804">Transcription</keyword>
<dbReference type="SUPFAM" id="SSF52172">
    <property type="entry name" value="CheY-like"/>
    <property type="match status" value="1"/>
</dbReference>
<dbReference type="PANTHER" id="PTHR43214">
    <property type="entry name" value="TWO-COMPONENT RESPONSE REGULATOR"/>
    <property type="match status" value="1"/>
</dbReference>
<dbReference type="PRINTS" id="PR00038">
    <property type="entry name" value="HTHLUXR"/>
</dbReference>
<dbReference type="InterPro" id="IPR039420">
    <property type="entry name" value="WalR-like"/>
</dbReference>
<keyword evidence="4 6" id="KW-0238">DNA-binding</keyword>
<evidence type="ECO:0000256" key="5">
    <source>
        <dbReference type="ARBA" id="ARBA00023163"/>
    </source>
</evidence>
<keyword evidence="3" id="KW-0805">Transcription regulation</keyword>
<organism evidence="6 7">
    <name type="scientific">Paenibacillus odorifer</name>
    <dbReference type="NCBI Taxonomy" id="189426"/>
    <lineage>
        <taxon>Bacteria</taxon>
        <taxon>Bacillati</taxon>
        <taxon>Bacillota</taxon>
        <taxon>Bacilli</taxon>
        <taxon>Bacillales</taxon>
        <taxon>Paenibacillaceae</taxon>
        <taxon>Paenibacillus</taxon>
    </lineage>
</organism>
<dbReference type="InterPro" id="IPR058245">
    <property type="entry name" value="NreC/VraR/RcsB-like_REC"/>
</dbReference>
<protein>
    <submittedName>
        <fullName evidence="6">DNA-binding response regulator</fullName>
    </submittedName>
</protein>
<dbReference type="GO" id="GO:0006355">
    <property type="term" value="P:regulation of DNA-templated transcription"/>
    <property type="evidence" value="ECO:0007669"/>
    <property type="project" value="InterPro"/>
</dbReference>
<dbReference type="SUPFAM" id="SSF46894">
    <property type="entry name" value="C-terminal effector domain of the bipartite response regulators"/>
    <property type="match status" value="1"/>
</dbReference>
<dbReference type="InterPro" id="IPR011006">
    <property type="entry name" value="CheY-like_superfamily"/>
</dbReference>
<accession>A0A1R0WXT8</accession>
<dbReference type="SMART" id="SM00448">
    <property type="entry name" value="REC"/>
    <property type="match status" value="1"/>
</dbReference>
<sequence length="220" mass="24437">MIQILLVDDHPSVMEGTKMILEQEGDMEVTLANSAHEALNMVGSHTFDVMLFDLHIADGNGIDLAKEVLNISADAIILIYTGYEITNKFNLMIESGLFGFISKTTNREQLVAAVRCALRGDVILPHALVKQLRKVSPKGMEINVDQANPKISKKEHEMLTEIAKGKSNKEIAEIVLMSQRSLEYSLTSLFQKLNVKSRIEAAIKAKRLGILKESDFNNSL</sequence>
<dbReference type="PROSITE" id="PS50043">
    <property type="entry name" value="HTH_LUXR_2"/>
    <property type="match status" value="1"/>
</dbReference>
<keyword evidence="2" id="KW-0902">Two-component regulatory system</keyword>
<dbReference type="CDD" id="cd06170">
    <property type="entry name" value="LuxR_C_like"/>
    <property type="match status" value="1"/>
</dbReference>
<dbReference type="RefSeq" id="WP_076104408.1">
    <property type="nucleotide sequence ID" value="NZ_JARLKA010000049.1"/>
</dbReference>
<proteinExistence type="predicted"/>
<dbReference type="Pfam" id="PF00072">
    <property type="entry name" value="Response_reg"/>
    <property type="match status" value="1"/>
</dbReference>
<evidence type="ECO:0000256" key="1">
    <source>
        <dbReference type="ARBA" id="ARBA00022553"/>
    </source>
</evidence>
<dbReference type="InterPro" id="IPR000792">
    <property type="entry name" value="Tscrpt_reg_LuxR_C"/>
</dbReference>
<dbReference type="CDD" id="cd17535">
    <property type="entry name" value="REC_NarL-like"/>
    <property type="match status" value="1"/>
</dbReference>
<gene>
    <name evidence="6" type="ORF">BJP51_05420</name>
</gene>
<dbReference type="GO" id="GO:0000160">
    <property type="term" value="P:phosphorelay signal transduction system"/>
    <property type="evidence" value="ECO:0007669"/>
    <property type="project" value="UniProtKB-KW"/>
</dbReference>
<dbReference type="InterPro" id="IPR016032">
    <property type="entry name" value="Sig_transdc_resp-reg_C-effctor"/>
</dbReference>
<evidence type="ECO:0000256" key="4">
    <source>
        <dbReference type="ARBA" id="ARBA00023125"/>
    </source>
</evidence>
<dbReference type="SMART" id="SM00421">
    <property type="entry name" value="HTH_LUXR"/>
    <property type="match status" value="1"/>
</dbReference>
<dbReference type="Gene3D" id="3.40.50.2300">
    <property type="match status" value="1"/>
</dbReference>
<keyword evidence="1" id="KW-0597">Phosphoprotein</keyword>
<dbReference type="Pfam" id="PF00196">
    <property type="entry name" value="GerE"/>
    <property type="match status" value="1"/>
</dbReference>
<name>A0A1R0WXT8_9BACL</name>
<dbReference type="Gene3D" id="1.10.10.10">
    <property type="entry name" value="Winged helix-like DNA-binding domain superfamily/Winged helix DNA-binding domain"/>
    <property type="match status" value="1"/>
</dbReference>
<dbReference type="Proteomes" id="UP000187465">
    <property type="component" value="Unassembled WGS sequence"/>
</dbReference>
<dbReference type="PROSITE" id="PS00622">
    <property type="entry name" value="HTH_LUXR_1"/>
    <property type="match status" value="1"/>
</dbReference>
<comment type="caution">
    <text evidence="6">The sequence shown here is derived from an EMBL/GenBank/DDBJ whole genome shotgun (WGS) entry which is preliminary data.</text>
</comment>